<feature type="transmembrane region" description="Helical" evidence="5">
    <location>
        <begin position="267"/>
        <end position="285"/>
    </location>
</feature>
<feature type="domain" description="Neurotransmitter-gated ion-channel ligand-binding" evidence="7">
    <location>
        <begin position="32"/>
        <end position="235"/>
    </location>
</feature>
<dbReference type="InterPro" id="IPR036734">
    <property type="entry name" value="Neur_chan_lig-bd_sf"/>
</dbReference>
<feature type="transmembrane region" description="Helical" evidence="5">
    <location>
        <begin position="297"/>
        <end position="320"/>
    </location>
</feature>
<organism evidence="9 10">
    <name type="scientific">Sinanodonta woodiana</name>
    <name type="common">Chinese pond mussel</name>
    <name type="synonym">Anodonta woodiana</name>
    <dbReference type="NCBI Taxonomy" id="1069815"/>
    <lineage>
        <taxon>Eukaryota</taxon>
        <taxon>Metazoa</taxon>
        <taxon>Spiralia</taxon>
        <taxon>Lophotrochozoa</taxon>
        <taxon>Mollusca</taxon>
        <taxon>Bivalvia</taxon>
        <taxon>Autobranchia</taxon>
        <taxon>Heteroconchia</taxon>
        <taxon>Palaeoheterodonta</taxon>
        <taxon>Unionida</taxon>
        <taxon>Unionoidea</taxon>
        <taxon>Unionidae</taxon>
        <taxon>Unioninae</taxon>
        <taxon>Sinanodonta</taxon>
    </lineage>
</organism>
<protein>
    <submittedName>
        <fullName evidence="9">Uncharacterized protein</fullName>
    </submittedName>
</protein>
<feature type="transmembrane region" description="Helical" evidence="5">
    <location>
        <begin position="236"/>
        <end position="261"/>
    </location>
</feature>
<dbReference type="Pfam" id="PF02931">
    <property type="entry name" value="Neur_chan_LBD"/>
    <property type="match status" value="1"/>
</dbReference>
<keyword evidence="10" id="KW-1185">Reference proteome</keyword>
<gene>
    <name evidence="9" type="ORF">ACJMK2_006080</name>
</gene>
<evidence type="ECO:0000256" key="1">
    <source>
        <dbReference type="ARBA" id="ARBA00004141"/>
    </source>
</evidence>
<dbReference type="CDD" id="cd19051">
    <property type="entry name" value="LGIC_TM_cation"/>
    <property type="match status" value="1"/>
</dbReference>
<dbReference type="InterPro" id="IPR038050">
    <property type="entry name" value="Neuro_actylchol_rec"/>
</dbReference>
<dbReference type="Gene3D" id="1.20.58.390">
    <property type="entry name" value="Neurotransmitter-gated ion-channel transmembrane domain"/>
    <property type="match status" value="1"/>
</dbReference>
<feature type="signal peptide" evidence="6">
    <location>
        <begin position="1"/>
        <end position="25"/>
    </location>
</feature>
<dbReference type="CDD" id="cd18989">
    <property type="entry name" value="LGIC_ECD_cation"/>
    <property type="match status" value="1"/>
</dbReference>
<dbReference type="AlphaFoldDB" id="A0ABD3VTP3"/>
<keyword evidence="6" id="KW-0732">Signal</keyword>
<keyword evidence="3 5" id="KW-1133">Transmembrane helix</keyword>
<evidence type="ECO:0000256" key="5">
    <source>
        <dbReference type="SAM" id="Phobius"/>
    </source>
</evidence>
<dbReference type="InterPro" id="IPR006202">
    <property type="entry name" value="Neur_chan_lig-bd"/>
</dbReference>
<evidence type="ECO:0000256" key="6">
    <source>
        <dbReference type="SAM" id="SignalP"/>
    </source>
</evidence>
<feature type="chain" id="PRO_5044801469" evidence="6">
    <location>
        <begin position="26"/>
        <end position="412"/>
    </location>
</feature>
<comment type="caution">
    <text evidence="9">The sequence shown here is derived from an EMBL/GenBank/DDBJ whole genome shotgun (WGS) entry which is preliminary data.</text>
</comment>
<dbReference type="EMBL" id="JBJQND010000010">
    <property type="protein sequence ID" value="KAL3864393.1"/>
    <property type="molecule type" value="Genomic_DNA"/>
</dbReference>
<dbReference type="InterPro" id="IPR006201">
    <property type="entry name" value="Neur_channel"/>
</dbReference>
<evidence type="ECO:0000313" key="9">
    <source>
        <dbReference type="EMBL" id="KAL3864393.1"/>
    </source>
</evidence>
<dbReference type="PRINTS" id="PR00252">
    <property type="entry name" value="NRIONCHANNEL"/>
</dbReference>
<dbReference type="SUPFAM" id="SSF90112">
    <property type="entry name" value="Neurotransmitter-gated ion-channel transmembrane pore"/>
    <property type="match status" value="1"/>
</dbReference>
<dbReference type="InterPro" id="IPR036719">
    <property type="entry name" value="Neuro-gated_channel_TM_sf"/>
</dbReference>
<dbReference type="InterPro" id="IPR006029">
    <property type="entry name" value="Neurotrans-gated_channel_TM"/>
</dbReference>
<feature type="transmembrane region" description="Helical" evidence="5">
    <location>
        <begin position="383"/>
        <end position="407"/>
    </location>
</feature>
<evidence type="ECO:0000256" key="2">
    <source>
        <dbReference type="ARBA" id="ARBA00022692"/>
    </source>
</evidence>
<comment type="subcellular location">
    <subcellularLocation>
        <location evidence="1">Membrane</location>
        <topology evidence="1">Multi-pass membrane protein</topology>
    </subcellularLocation>
</comment>
<feature type="domain" description="Neurotransmitter-gated ion-channel transmembrane" evidence="8">
    <location>
        <begin position="242"/>
        <end position="341"/>
    </location>
</feature>
<evidence type="ECO:0000259" key="8">
    <source>
        <dbReference type="Pfam" id="PF02932"/>
    </source>
</evidence>
<evidence type="ECO:0000256" key="4">
    <source>
        <dbReference type="ARBA" id="ARBA00023136"/>
    </source>
</evidence>
<dbReference type="SUPFAM" id="SSF63712">
    <property type="entry name" value="Nicotinic receptor ligand binding domain-like"/>
    <property type="match status" value="1"/>
</dbReference>
<proteinExistence type="predicted"/>
<dbReference type="Proteomes" id="UP001634394">
    <property type="component" value="Unassembled WGS sequence"/>
</dbReference>
<dbReference type="FunFam" id="2.70.170.10:FF:000028">
    <property type="entry name" value="AcetylCholine Receptor"/>
    <property type="match status" value="1"/>
</dbReference>
<evidence type="ECO:0000259" key="7">
    <source>
        <dbReference type="Pfam" id="PF02931"/>
    </source>
</evidence>
<accession>A0ABD3VTP3</accession>
<dbReference type="Pfam" id="PF02932">
    <property type="entry name" value="Neur_chan_memb"/>
    <property type="match status" value="1"/>
</dbReference>
<reference evidence="9 10" key="1">
    <citation type="submission" date="2024-11" db="EMBL/GenBank/DDBJ databases">
        <title>Chromosome-level genome assembly of the freshwater bivalve Anodonta woodiana.</title>
        <authorList>
            <person name="Chen X."/>
        </authorList>
    </citation>
    <scope>NUCLEOTIDE SEQUENCE [LARGE SCALE GENOMIC DNA]</scope>
    <source>
        <strain evidence="9">MN2024</strain>
        <tissue evidence="9">Gills</tissue>
    </source>
</reference>
<evidence type="ECO:0000256" key="3">
    <source>
        <dbReference type="ARBA" id="ARBA00022989"/>
    </source>
</evidence>
<dbReference type="Gene3D" id="2.70.170.10">
    <property type="entry name" value="Neurotransmitter-gated ion-channel ligand-binding domain"/>
    <property type="match status" value="1"/>
</dbReference>
<name>A0ABD3VTP3_SINWO</name>
<keyword evidence="2 5" id="KW-0812">Transmembrane</keyword>
<evidence type="ECO:0000313" key="10">
    <source>
        <dbReference type="Proteomes" id="UP001634394"/>
    </source>
</evidence>
<dbReference type="PANTHER" id="PTHR18945">
    <property type="entry name" value="NEUROTRANSMITTER GATED ION CHANNEL"/>
    <property type="match status" value="1"/>
</dbReference>
<keyword evidence="4 5" id="KW-0472">Membrane</keyword>
<sequence length="412" mass="46200">MALTKWACVVITVVHLGVLNQKSAAVSLTDMEDLVSRLQAGYYTTVRPVTDQTETVVVTSDLYLLGINNFDDSNQKLTTTAYLSISWNDEILASAWSSSPSITEAYLPQNKVWLPDLALSNGFTSLKGLGSTFIQVKLTYTSPTVTVTWQPFEVFETACAADVTYFPFDSTKCDIKFNYFVYDSTKVNVTSGPEGVNMANYEENSDWTITRTSTSTFLRNGKSGITYSITLKRKPLYYLLNIIFPIVLLALLNVMVFVLPGSSGEKTGYIMTMFLSFAIFLTIIAKELPTTSDKVSFFGIYVFLIAFKCSLIVLLTVLQIRFYDRNPDSRVPSYLKKLVHRMIRFQCGGYCIGPGEIFPYGKDPKKMSREYVTWPDVSDALDVLFFTIFLLVLFILTALYLIVSYIAGSGIY</sequence>
<dbReference type="GO" id="GO:0016020">
    <property type="term" value="C:membrane"/>
    <property type="evidence" value="ECO:0007669"/>
    <property type="project" value="UniProtKB-SubCell"/>
</dbReference>